<keyword evidence="2" id="KW-0732">Signal</keyword>
<evidence type="ECO:0000256" key="1">
    <source>
        <dbReference type="SAM" id="MobiDB-lite"/>
    </source>
</evidence>
<organism evidence="3 5">
    <name type="scientific">Methylocella tundrae</name>
    <dbReference type="NCBI Taxonomy" id="227605"/>
    <lineage>
        <taxon>Bacteria</taxon>
        <taxon>Pseudomonadati</taxon>
        <taxon>Pseudomonadota</taxon>
        <taxon>Alphaproteobacteria</taxon>
        <taxon>Hyphomicrobiales</taxon>
        <taxon>Beijerinckiaceae</taxon>
        <taxon>Methylocella</taxon>
    </lineage>
</organism>
<dbReference type="Proteomes" id="UP000294360">
    <property type="component" value="Chromosome"/>
</dbReference>
<protein>
    <submittedName>
        <fullName evidence="3">Putative lipoprotein with Yx(FWY)xxD motif</fullName>
    </submittedName>
</protein>
<dbReference type="KEGG" id="mtun:MTUNDRAET4_1679"/>
<keyword evidence="3" id="KW-0449">Lipoprotein</keyword>
<dbReference type="Pfam" id="PF03640">
    <property type="entry name" value="Lipoprotein_15"/>
    <property type="match status" value="2"/>
</dbReference>
<dbReference type="PANTHER" id="PTHR39335:SF1">
    <property type="entry name" value="BLL4220 PROTEIN"/>
    <property type="match status" value="1"/>
</dbReference>
<dbReference type="AlphaFoldDB" id="A0A4U8YYM6"/>
<dbReference type="Proteomes" id="UP000485880">
    <property type="component" value="Unassembled WGS sequence"/>
</dbReference>
<dbReference type="InterPro" id="IPR014558">
    <property type="entry name" value="UCP029720"/>
</dbReference>
<feature type="compositionally biased region" description="Polar residues" evidence="1">
    <location>
        <begin position="109"/>
        <end position="118"/>
    </location>
</feature>
<feature type="signal peptide" evidence="2">
    <location>
        <begin position="1"/>
        <end position="21"/>
    </location>
</feature>
<keyword evidence="6" id="KW-1185">Reference proteome</keyword>
<evidence type="ECO:0000313" key="5">
    <source>
        <dbReference type="Proteomes" id="UP000294360"/>
    </source>
</evidence>
<evidence type="ECO:0000313" key="3">
    <source>
        <dbReference type="EMBL" id="VFU08572.1"/>
    </source>
</evidence>
<dbReference type="PIRSF" id="PIRSF029720">
    <property type="entry name" value="UCP029720"/>
    <property type="match status" value="1"/>
</dbReference>
<reference evidence="3 5" key="1">
    <citation type="submission" date="2019-03" db="EMBL/GenBank/DDBJ databases">
        <authorList>
            <person name="Kox A.R. M."/>
        </authorList>
    </citation>
    <scope>NUCLEOTIDE SEQUENCE [LARGE SCALE GENOMIC DNA]</scope>
    <source>
        <strain evidence="3">MTUNDRAET4 annotated genome</strain>
    </source>
</reference>
<sequence>MKQMIWLVASGVTLASTLALAQPAKIGTTPAGDILEAPGGHALYVYDGDKIDLGQQGKSSCNGECAQRWPPFSAGVDAQSMGDWGIILREDGSRQWTYKGRPLYTWTQDTAPGQINGNGYQGNKWHVAKP</sequence>
<dbReference type="OrthoDB" id="9800666at2"/>
<reference evidence="4 6" key="2">
    <citation type="submission" date="2019-05" db="EMBL/GenBank/DDBJ databases">
        <authorList>
            <person name="Farhan Ul Haque M."/>
        </authorList>
    </citation>
    <scope>NUCLEOTIDE SEQUENCE [LARGE SCALE GENOMIC DNA]</scope>
    <source>
        <strain evidence="4">2</strain>
    </source>
</reference>
<feature type="chain" id="PRO_5044609838" evidence="2">
    <location>
        <begin position="22"/>
        <end position="130"/>
    </location>
</feature>
<name>A0A4U8YYM6_METTU</name>
<dbReference type="EMBL" id="LR536450">
    <property type="protein sequence ID" value="VFU08572.1"/>
    <property type="molecule type" value="Genomic_DNA"/>
</dbReference>
<gene>
    <name evidence="4" type="ORF">MPC4_200029</name>
    <name evidence="3" type="ORF">MTUNDRAET4_1679</name>
</gene>
<evidence type="ECO:0000256" key="2">
    <source>
        <dbReference type="SAM" id="SignalP"/>
    </source>
</evidence>
<dbReference type="PANTHER" id="PTHR39335">
    <property type="entry name" value="BLL4220 PROTEIN"/>
    <property type="match status" value="1"/>
</dbReference>
<proteinExistence type="predicted"/>
<dbReference type="InterPro" id="IPR005297">
    <property type="entry name" value="Lipoprotein_repeat"/>
</dbReference>
<evidence type="ECO:0000313" key="4">
    <source>
        <dbReference type="EMBL" id="VTZ50147.1"/>
    </source>
</evidence>
<dbReference type="EMBL" id="CABFMQ020000077">
    <property type="protein sequence ID" value="VTZ50147.1"/>
    <property type="molecule type" value="Genomic_DNA"/>
</dbReference>
<evidence type="ECO:0000313" key="6">
    <source>
        <dbReference type="Proteomes" id="UP000485880"/>
    </source>
</evidence>
<accession>A0A4U8YYM6</accession>
<dbReference type="RefSeq" id="WP_134488602.1">
    <property type="nucleotide sequence ID" value="NZ_CABFMQ020000077.1"/>
</dbReference>
<dbReference type="GO" id="GO:0043448">
    <property type="term" value="P:alkane catabolic process"/>
    <property type="evidence" value="ECO:0007669"/>
    <property type="project" value="TreeGrafter"/>
</dbReference>
<feature type="region of interest" description="Disordered" evidence="1">
    <location>
        <begin position="109"/>
        <end position="130"/>
    </location>
</feature>